<dbReference type="GO" id="GO:0000981">
    <property type="term" value="F:DNA-binding transcription factor activity, RNA polymerase II-specific"/>
    <property type="evidence" value="ECO:0007669"/>
    <property type="project" value="TreeGrafter"/>
</dbReference>
<organism evidence="16 17">
    <name type="scientific">Eptatretus burgeri</name>
    <name type="common">Inshore hagfish</name>
    <dbReference type="NCBI Taxonomy" id="7764"/>
    <lineage>
        <taxon>Eukaryota</taxon>
        <taxon>Metazoa</taxon>
        <taxon>Chordata</taxon>
        <taxon>Craniata</taxon>
        <taxon>Vertebrata</taxon>
        <taxon>Cyclostomata</taxon>
        <taxon>Myxini</taxon>
        <taxon>Myxiniformes</taxon>
        <taxon>Myxinidae</taxon>
        <taxon>Eptatretinae</taxon>
        <taxon>Eptatretus</taxon>
    </lineage>
</organism>
<comment type="similarity">
    <text evidence="2">Belongs to the bZIP family. ATF subfamily.</text>
</comment>
<keyword evidence="4" id="KW-0256">Endoplasmic reticulum</keyword>
<keyword evidence="11" id="KW-0804">Transcription</keyword>
<evidence type="ECO:0000256" key="4">
    <source>
        <dbReference type="ARBA" id="ARBA00022824"/>
    </source>
</evidence>
<dbReference type="AlphaFoldDB" id="A0A8C4R5M7"/>
<dbReference type="PANTHER" id="PTHR45996">
    <property type="entry name" value="AGAP001464-PB"/>
    <property type="match status" value="1"/>
</dbReference>
<dbReference type="GO" id="GO:0005634">
    <property type="term" value="C:nucleus"/>
    <property type="evidence" value="ECO:0007669"/>
    <property type="project" value="TreeGrafter"/>
</dbReference>
<dbReference type="Proteomes" id="UP000694388">
    <property type="component" value="Unplaced"/>
</dbReference>
<evidence type="ECO:0000256" key="5">
    <source>
        <dbReference type="ARBA" id="ARBA00022968"/>
    </source>
</evidence>
<evidence type="ECO:0000313" key="16">
    <source>
        <dbReference type="Ensembl" id="ENSEBUP00000025456.1"/>
    </source>
</evidence>
<keyword evidence="17" id="KW-1185">Reference proteome</keyword>
<keyword evidence="5" id="KW-0735">Signal-anchor</keyword>
<dbReference type="FunFam" id="1.20.5.170:FF:000042">
    <property type="entry name" value="Cyclic AMP-responsive element-binding protein 3-like protein 3"/>
    <property type="match status" value="1"/>
</dbReference>
<name>A0A8C4R5M7_EPTBU</name>
<evidence type="ECO:0000256" key="14">
    <source>
        <dbReference type="SAM" id="MobiDB-lite"/>
    </source>
</evidence>
<evidence type="ECO:0000256" key="10">
    <source>
        <dbReference type="ARBA" id="ARBA00023159"/>
    </source>
</evidence>
<keyword evidence="8" id="KW-0238">DNA-binding</keyword>
<dbReference type="PROSITE" id="PS00036">
    <property type="entry name" value="BZIP_BASIC"/>
    <property type="match status" value="1"/>
</dbReference>
<keyword evidence="10" id="KW-0010">Activator</keyword>
<reference evidence="16" key="2">
    <citation type="submission" date="2025-09" db="UniProtKB">
        <authorList>
            <consortium name="Ensembl"/>
        </authorList>
    </citation>
    <scope>IDENTIFICATION</scope>
</reference>
<dbReference type="Gene3D" id="1.20.5.170">
    <property type="match status" value="1"/>
</dbReference>
<feature type="region of interest" description="Disordered" evidence="14">
    <location>
        <begin position="328"/>
        <end position="349"/>
    </location>
</feature>
<comment type="subcellular location">
    <subcellularLocation>
        <location evidence="1">Endoplasmic reticulum membrane</location>
        <topology evidence="1">Single-pass type II membrane protein</topology>
    </subcellularLocation>
</comment>
<evidence type="ECO:0000256" key="7">
    <source>
        <dbReference type="ARBA" id="ARBA00023015"/>
    </source>
</evidence>
<keyword evidence="3" id="KW-0812">Transmembrane</keyword>
<accession>A0A8C4R5M7</accession>
<sequence>MSFMTCLCLQLHDTTLTDEEKKLLVQEGVVLPAHVPLTKVNFTNTIGNRTPSAFAKRTRQHRSATSKNWSLPNWFSLHSDTTIDCTRITPNKNGSSSSSSFLYDDVNNFSFESFLSVCELFFFSLPSYLCELFLILSVAFCLSEQFLTHAVPLGLYEETEERLLKKVRRKIRNKQSAQESRRRKKEYVDGLESRVSTCTTHNYELQRKVHHLEQQNTSLLSQLRRLQEMVRNTSTKGAQTGTYMMVFLVSFALIIYPSWSPITSKTSPHLYQPQRVFSRSLADAHSSRVIATEARPEGADRPELEPATVCRGGKLFAGVGTLPRTITAGEESDVQKGTLPQPSNATLDEEDVVLVSFQGRGAPDKKAQKSRGK</sequence>
<evidence type="ECO:0000256" key="8">
    <source>
        <dbReference type="ARBA" id="ARBA00023125"/>
    </source>
</evidence>
<dbReference type="GeneTree" id="ENSGT00940000159261"/>
<protein>
    <submittedName>
        <fullName evidence="16">cAMP responsive element binding protein 3 like 3</fullName>
    </submittedName>
</protein>
<evidence type="ECO:0000256" key="3">
    <source>
        <dbReference type="ARBA" id="ARBA00022692"/>
    </source>
</evidence>
<dbReference type="InterPro" id="IPR004827">
    <property type="entry name" value="bZIP"/>
</dbReference>
<keyword evidence="13" id="KW-0539">Nucleus</keyword>
<dbReference type="Ensembl" id="ENSEBUT00000026032.1">
    <property type="protein sequence ID" value="ENSEBUP00000025456.1"/>
    <property type="gene ID" value="ENSEBUG00000015695.1"/>
</dbReference>
<evidence type="ECO:0000256" key="6">
    <source>
        <dbReference type="ARBA" id="ARBA00022989"/>
    </source>
</evidence>
<evidence type="ECO:0000256" key="1">
    <source>
        <dbReference type="ARBA" id="ARBA00004648"/>
    </source>
</evidence>
<dbReference type="PROSITE" id="PS50217">
    <property type="entry name" value="BZIP"/>
    <property type="match status" value="1"/>
</dbReference>
<keyword evidence="12" id="KW-0325">Glycoprotein</keyword>
<feature type="domain" description="BZIP" evidence="15">
    <location>
        <begin position="163"/>
        <end position="226"/>
    </location>
</feature>
<keyword evidence="6" id="KW-1133">Transmembrane helix</keyword>
<dbReference type="InterPro" id="IPR051381">
    <property type="entry name" value="CREB_ATF_subfamily"/>
</dbReference>
<dbReference type="GO" id="GO:0000978">
    <property type="term" value="F:RNA polymerase II cis-regulatory region sequence-specific DNA binding"/>
    <property type="evidence" value="ECO:0007669"/>
    <property type="project" value="TreeGrafter"/>
</dbReference>
<dbReference type="PANTHER" id="PTHR45996:SF3">
    <property type="entry name" value="CREB-H TRANSCRIPTION FACTOR HOMOLOG LET-607"/>
    <property type="match status" value="1"/>
</dbReference>
<dbReference type="SUPFAM" id="SSF57959">
    <property type="entry name" value="Leucine zipper domain"/>
    <property type="match status" value="1"/>
</dbReference>
<evidence type="ECO:0000256" key="12">
    <source>
        <dbReference type="ARBA" id="ARBA00023180"/>
    </source>
</evidence>
<reference evidence="16" key="1">
    <citation type="submission" date="2025-08" db="UniProtKB">
        <authorList>
            <consortium name="Ensembl"/>
        </authorList>
    </citation>
    <scope>IDENTIFICATION</scope>
</reference>
<dbReference type="InterPro" id="IPR046347">
    <property type="entry name" value="bZIP_sf"/>
</dbReference>
<evidence type="ECO:0000313" key="17">
    <source>
        <dbReference type="Proteomes" id="UP000694388"/>
    </source>
</evidence>
<dbReference type="GO" id="GO:0005789">
    <property type="term" value="C:endoplasmic reticulum membrane"/>
    <property type="evidence" value="ECO:0007669"/>
    <property type="project" value="UniProtKB-SubCell"/>
</dbReference>
<evidence type="ECO:0000256" key="2">
    <source>
        <dbReference type="ARBA" id="ARBA00009050"/>
    </source>
</evidence>
<evidence type="ECO:0000256" key="9">
    <source>
        <dbReference type="ARBA" id="ARBA00023136"/>
    </source>
</evidence>
<dbReference type="CDD" id="cd14689">
    <property type="entry name" value="bZIP_CREB3"/>
    <property type="match status" value="1"/>
</dbReference>
<keyword evidence="7" id="KW-0805">Transcription regulation</keyword>
<evidence type="ECO:0000259" key="15">
    <source>
        <dbReference type="PROSITE" id="PS50217"/>
    </source>
</evidence>
<dbReference type="Pfam" id="PF00170">
    <property type="entry name" value="bZIP_1"/>
    <property type="match status" value="1"/>
</dbReference>
<evidence type="ECO:0000256" key="11">
    <source>
        <dbReference type="ARBA" id="ARBA00023163"/>
    </source>
</evidence>
<proteinExistence type="inferred from homology"/>
<evidence type="ECO:0000256" key="13">
    <source>
        <dbReference type="ARBA" id="ARBA00023242"/>
    </source>
</evidence>
<keyword evidence="9" id="KW-0472">Membrane</keyword>
<dbReference type="SMART" id="SM00338">
    <property type="entry name" value="BRLZ"/>
    <property type="match status" value="1"/>
</dbReference>